<accession>A0ABC9P1D1</accession>
<evidence type="ECO:0000313" key="1">
    <source>
        <dbReference type="EMBL" id="EFU88746.1"/>
    </source>
</evidence>
<comment type="caution">
    <text evidence="1">The sequence shown here is derived from an EMBL/GenBank/DDBJ whole genome shotgun (WGS) entry which is preliminary data.</text>
</comment>
<sequence>MTRGMLGAIILLFILSGFFRGFDLEMIESFRLSIPQWLNNLHNVFTVK</sequence>
<evidence type="ECO:0000313" key="2">
    <source>
        <dbReference type="Proteomes" id="UP000004933"/>
    </source>
</evidence>
<protein>
    <submittedName>
        <fullName evidence="1">Uncharacterized protein</fullName>
    </submittedName>
</protein>
<reference evidence="1 2" key="1">
    <citation type="submission" date="2010-09" db="EMBL/GenBank/DDBJ databases">
        <authorList>
            <person name="Weinstock G."/>
            <person name="Sodergren E."/>
            <person name="Clifton S."/>
            <person name="Fulton L."/>
            <person name="Fulton B."/>
            <person name="Courtney L."/>
            <person name="Fronick C."/>
            <person name="Harrison M."/>
            <person name="Strong C."/>
            <person name="Farmer C."/>
            <person name="Delahaunty K."/>
            <person name="Markovic C."/>
            <person name="Hall O."/>
            <person name="Minx P."/>
            <person name="Tomlinson C."/>
            <person name="Mitreva M."/>
            <person name="Hou S."/>
            <person name="Chen J."/>
            <person name="Wollam A."/>
            <person name="Pepin K.H."/>
            <person name="Johnson M."/>
            <person name="Bhonagiri V."/>
            <person name="Zhang X."/>
            <person name="Suruliraj S."/>
            <person name="Warren W."/>
            <person name="Chinwalla A."/>
            <person name="Mardis E.R."/>
            <person name="Wilson R.K."/>
        </authorList>
    </citation>
    <scope>NUCLEOTIDE SEQUENCE [LARGE SCALE GENOMIC DNA]</scope>
    <source>
        <strain evidence="1 2">TX0630</strain>
    </source>
</reference>
<dbReference type="Proteomes" id="UP000004933">
    <property type="component" value="Unassembled WGS sequence"/>
</dbReference>
<proteinExistence type="predicted"/>
<dbReference type="AlphaFoldDB" id="A0ABC9P1D1"/>
<dbReference type="EMBL" id="AEBE01000163">
    <property type="protein sequence ID" value="EFU88746.1"/>
    <property type="molecule type" value="Genomic_DNA"/>
</dbReference>
<name>A0ABC9P1D1_ENTFL</name>
<gene>
    <name evidence="1" type="ORF">HMPREF9511_03282</name>
</gene>
<organism evidence="1 2">
    <name type="scientific">Enterococcus faecalis TX0630</name>
    <dbReference type="NCBI Taxonomy" id="749508"/>
    <lineage>
        <taxon>Bacteria</taxon>
        <taxon>Bacillati</taxon>
        <taxon>Bacillota</taxon>
        <taxon>Bacilli</taxon>
        <taxon>Lactobacillales</taxon>
        <taxon>Enterococcaceae</taxon>
        <taxon>Enterococcus</taxon>
    </lineage>
</organism>